<comment type="caution">
    <text evidence="2">The sequence shown here is derived from an EMBL/GenBank/DDBJ whole genome shotgun (WGS) entry which is preliminary data.</text>
</comment>
<feature type="region of interest" description="Disordered" evidence="1">
    <location>
        <begin position="31"/>
        <end position="51"/>
    </location>
</feature>
<feature type="compositionally biased region" description="Pro residues" evidence="1">
    <location>
        <begin position="39"/>
        <end position="48"/>
    </location>
</feature>
<feature type="non-terminal residue" evidence="2">
    <location>
        <position position="1"/>
    </location>
</feature>
<accession>A0ABS8V1Q0</accession>
<dbReference type="Proteomes" id="UP000823775">
    <property type="component" value="Unassembled WGS sequence"/>
</dbReference>
<evidence type="ECO:0000313" key="2">
    <source>
        <dbReference type="EMBL" id="MCD9640276.1"/>
    </source>
</evidence>
<sequence>SGQILVSRDVVFREDVFPFKGGFKESEDVFGVQQSSCPPSNPPIPMIPTPVHTDTTCSNNDSTVSQEDFIMLDTGHSPVVETCALELPLAGPSGGGELPLRRS</sequence>
<dbReference type="EMBL" id="JACEIK010003096">
    <property type="protein sequence ID" value="MCD9640276.1"/>
    <property type="molecule type" value="Genomic_DNA"/>
</dbReference>
<proteinExistence type="predicted"/>
<evidence type="ECO:0000313" key="3">
    <source>
        <dbReference type="Proteomes" id="UP000823775"/>
    </source>
</evidence>
<reference evidence="2 3" key="1">
    <citation type="journal article" date="2021" name="BMC Genomics">
        <title>Datura genome reveals duplications of psychoactive alkaloid biosynthetic genes and high mutation rate following tissue culture.</title>
        <authorList>
            <person name="Rajewski A."/>
            <person name="Carter-House D."/>
            <person name="Stajich J."/>
            <person name="Litt A."/>
        </authorList>
    </citation>
    <scope>NUCLEOTIDE SEQUENCE [LARGE SCALE GENOMIC DNA]</scope>
    <source>
        <strain evidence="2">AR-01</strain>
    </source>
</reference>
<keyword evidence="3" id="KW-1185">Reference proteome</keyword>
<protein>
    <submittedName>
        <fullName evidence="2">Uncharacterized protein</fullName>
    </submittedName>
</protein>
<evidence type="ECO:0000256" key="1">
    <source>
        <dbReference type="SAM" id="MobiDB-lite"/>
    </source>
</evidence>
<gene>
    <name evidence="2" type="ORF">HAX54_025478</name>
</gene>
<name>A0ABS8V1Q0_DATST</name>
<organism evidence="2 3">
    <name type="scientific">Datura stramonium</name>
    <name type="common">Jimsonweed</name>
    <name type="synonym">Common thornapple</name>
    <dbReference type="NCBI Taxonomy" id="4076"/>
    <lineage>
        <taxon>Eukaryota</taxon>
        <taxon>Viridiplantae</taxon>
        <taxon>Streptophyta</taxon>
        <taxon>Embryophyta</taxon>
        <taxon>Tracheophyta</taxon>
        <taxon>Spermatophyta</taxon>
        <taxon>Magnoliopsida</taxon>
        <taxon>eudicotyledons</taxon>
        <taxon>Gunneridae</taxon>
        <taxon>Pentapetalae</taxon>
        <taxon>asterids</taxon>
        <taxon>lamiids</taxon>
        <taxon>Solanales</taxon>
        <taxon>Solanaceae</taxon>
        <taxon>Solanoideae</taxon>
        <taxon>Datureae</taxon>
        <taxon>Datura</taxon>
    </lineage>
</organism>